<dbReference type="EMBL" id="JARK01001393">
    <property type="protein sequence ID" value="EYC10162.1"/>
    <property type="molecule type" value="Genomic_DNA"/>
</dbReference>
<protein>
    <submittedName>
        <fullName evidence="2">Uncharacterized protein</fullName>
    </submittedName>
</protein>
<feature type="compositionally biased region" description="Low complexity" evidence="1">
    <location>
        <begin position="146"/>
        <end position="167"/>
    </location>
</feature>
<organism evidence="2 3">
    <name type="scientific">Ancylostoma ceylanicum</name>
    <dbReference type="NCBI Taxonomy" id="53326"/>
    <lineage>
        <taxon>Eukaryota</taxon>
        <taxon>Metazoa</taxon>
        <taxon>Ecdysozoa</taxon>
        <taxon>Nematoda</taxon>
        <taxon>Chromadorea</taxon>
        <taxon>Rhabditida</taxon>
        <taxon>Rhabditina</taxon>
        <taxon>Rhabditomorpha</taxon>
        <taxon>Strongyloidea</taxon>
        <taxon>Ancylostomatidae</taxon>
        <taxon>Ancylostomatinae</taxon>
        <taxon>Ancylostoma</taxon>
    </lineage>
</organism>
<feature type="compositionally biased region" description="Basic and acidic residues" evidence="1">
    <location>
        <begin position="331"/>
        <end position="342"/>
    </location>
</feature>
<dbReference type="OrthoDB" id="5563754at2759"/>
<accession>A0A016U5P1</accession>
<evidence type="ECO:0000313" key="3">
    <source>
        <dbReference type="Proteomes" id="UP000024635"/>
    </source>
</evidence>
<feature type="compositionally biased region" description="Polar residues" evidence="1">
    <location>
        <begin position="220"/>
        <end position="229"/>
    </location>
</feature>
<dbReference type="AlphaFoldDB" id="A0A016U5P1"/>
<proteinExistence type="predicted"/>
<sequence>MLGTQLGQKVDANFVRDQYQEFLIKNKAAPPPVAPMPRRMTKLEKRAEMRKRGIFVEADNTENDYSFMERPTAEQRPYVCKVRTSKLKWKRTDSEGSSSMERKLRKSSRRRKRSKAKAKRRRSSSMSGKSEPGTTSSAPGAPQPTQPGGEAAPSAMMTPSMMAGPTGEAPSSMGAPTVEAPSSMGAPTVEAPSSMAAPSIMGAPSTMEAPSTMGAPSTMEAPSTMQAPSTMAPPEGSLSLDVTQKGPPSVMDQSQQGAPADGNQPSVMVQTTQRFSLRGPSEESAMAERAEKILEKVTQDEQSVRAVRVKVEEEPPSERKPPSKEVAGTPPDEKDGKDEKSKSYFGPDVKVDTLKVKDGERSALFDQAVSHSSSLFFPFIFDCFTTNIDNFRNTHQSEARNQ</sequence>
<name>A0A016U5P1_9BILA</name>
<feature type="compositionally biased region" description="Basic residues" evidence="1">
    <location>
        <begin position="103"/>
        <end position="123"/>
    </location>
</feature>
<comment type="caution">
    <text evidence="2">The sequence shown here is derived from an EMBL/GenBank/DDBJ whole genome shotgun (WGS) entry which is preliminary data.</text>
</comment>
<evidence type="ECO:0000256" key="1">
    <source>
        <dbReference type="SAM" id="MobiDB-lite"/>
    </source>
</evidence>
<keyword evidence="3" id="KW-1185">Reference proteome</keyword>
<evidence type="ECO:0000313" key="2">
    <source>
        <dbReference type="EMBL" id="EYC10162.1"/>
    </source>
</evidence>
<feature type="compositionally biased region" description="Polar residues" evidence="1">
    <location>
        <begin position="251"/>
        <end position="275"/>
    </location>
</feature>
<feature type="compositionally biased region" description="Basic and acidic residues" evidence="1">
    <location>
        <begin position="286"/>
        <end position="323"/>
    </location>
</feature>
<feature type="region of interest" description="Disordered" evidence="1">
    <location>
        <begin position="87"/>
        <end position="348"/>
    </location>
</feature>
<reference evidence="3" key="1">
    <citation type="journal article" date="2015" name="Nat. Genet.">
        <title>The genome and transcriptome of the zoonotic hookworm Ancylostoma ceylanicum identify infection-specific gene families.</title>
        <authorList>
            <person name="Schwarz E.M."/>
            <person name="Hu Y."/>
            <person name="Antoshechkin I."/>
            <person name="Miller M.M."/>
            <person name="Sternberg P.W."/>
            <person name="Aroian R.V."/>
        </authorList>
    </citation>
    <scope>NUCLEOTIDE SEQUENCE</scope>
    <source>
        <strain evidence="3">HY135</strain>
    </source>
</reference>
<gene>
    <name evidence="2" type="primary">Acey_s0057.g2799</name>
    <name evidence="2" type="ORF">Y032_0057g2799</name>
</gene>
<dbReference type="Proteomes" id="UP000024635">
    <property type="component" value="Unassembled WGS sequence"/>
</dbReference>